<dbReference type="GO" id="GO:0010124">
    <property type="term" value="P:phenylacetate catabolic process"/>
    <property type="evidence" value="ECO:0007669"/>
    <property type="project" value="InterPro"/>
</dbReference>
<dbReference type="InterPro" id="IPR012347">
    <property type="entry name" value="Ferritin-like"/>
</dbReference>
<dbReference type="InterPro" id="IPR009078">
    <property type="entry name" value="Ferritin-like_SF"/>
</dbReference>
<comment type="caution">
    <text evidence="1">The sequence shown here is derived from an EMBL/GenBank/DDBJ whole genome shotgun (WGS) entry which is preliminary data.</text>
</comment>
<dbReference type="Gene3D" id="1.20.1260.10">
    <property type="match status" value="1"/>
</dbReference>
<name>A0A9X4AL69_9BACI</name>
<evidence type="ECO:0000313" key="2">
    <source>
        <dbReference type="Proteomes" id="UP001145050"/>
    </source>
</evidence>
<dbReference type="Proteomes" id="UP001145050">
    <property type="component" value="Unassembled WGS sequence"/>
</dbReference>
<keyword evidence="2" id="KW-1185">Reference proteome</keyword>
<dbReference type="RefSeq" id="WP_272435862.1">
    <property type="nucleotide sequence ID" value="NZ_JAMQKB010000004.1"/>
</dbReference>
<reference evidence="1" key="1">
    <citation type="submission" date="2022-06" db="EMBL/GenBank/DDBJ databases">
        <title>Aquibacillus sp. a new bacterium isolated from soil saline samples.</title>
        <authorList>
            <person name="Galisteo C."/>
            <person name="De La Haba R."/>
            <person name="Sanchez-Porro C."/>
            <person name="Ventosa A."/>
        </authorList>
    </citation>
    <scope>NUCLEOTIDE SEQUENCE</scope>
    <source>
        <strain evidence="1">3ASR75-11</strain>
    </source>
</reference>
<dbReference type="EMBL" id="JAMQKB010000004">
    <property type="protein sequence ID" value="MDC3424057.1"/>
    <property type="molecule type" value="Genomic_DNA"/>
</dbReference>
<proteinExistence type="predicted"/>
<protein>
    <submittedName>
        <fullName evidence="1">Phenylacetate-CoA oxygenase subunit PaaI</fullName>
    </submittedName>
</protein>
<dbReference type="SUPFAM" id="SSF47240">
    <property type="entry name" value="Ferritin-like"/>
    <property type="match status" value="1"/>
</dbReference>
<accession>A0A9X4AL69</accession>
<gene>
    <name evidence="1" type="ORF">NC797_05995</name>
</gene>
<dbReference type="InterPro" id="IPR007814">
    <property type="entry name" value="PaaA_PaaC"/>
</dbReference>
<dbReference type="AlphaFoldDB" id="A0A9X4AL69"/>
<evidence type="ECO:0000313" key="1">
    <source>
        <dbReference type="EMBL" id="MDC3424057.1"/>
    </source>
</evidence>
<organism evidence="1 2">
    <name type="scientific">Terrihalobacillus insolitus</name>
    <dbReference type="NCBI Taxonomy" id="2950438"/>
    <lineage>
        <taxon>Bacteria</taxon>
        <taxon>Bacillati</taxon>
        <taxon>Bacillota</taxon>
        <taxon>Bacilli</taxon>
        <taxon>Bacillales</taxon>
        <taxon>Bacillaceae</taxon>
        <taxon>Terrihalobacillus</taxon>
    </lineage>
</organism>
<sequence length="213" mass="24203">MSDLENTILIELLETIADNKFVMGDHLVEIGISGPNLEATLSSVAIAQSELGHARILYNWVYELKNGKVKGKKPEIKEQTGKAFFNTVNTQNWISLIANLFTTNVTSKIILGAISDSPYSTKMITKMVKEQQDNIIYARSWCRQLANDKGRIPIQFQKDFENAKKEAQDWLLSWQNDDQIRHFEIIGDKTNVIELFNEEIGSVFSDQATAYIK</sequence>
<dbReference type="Pfam" id="PF05138">
    <property type="entry name" value="PaaA_PaaC"/>
    <property type="match status" value="1"/>
</dbReference>